<name>A0A0D7CJN6_9ACTN</name>
<dbReference type="AlphaFoldDB" id="A0A0D7CJN6"/>
<dbReference type="EMBL" id="JRKI01000028">
    <property type="protein sequence ID" value="KIZ16413.1"/>
    <property type="molecule type" value="Genomic_DNA"/>
</dbReference>
<reference evidence="2 3" key="1">
    <citation type="submission" date="2014-09" db="EMBL/GenBank/DDBJ databases">
        <title>Draft genome sequence of Streptomyces natalensis ATCC 27448, producer of the antifungal pimaricin.</title>
        <authorList>
            <person name="Mendes M.V."/>
            <person name="Beites T."/>
            <person name="Pires S."/>
            <person name="Santos C.L."/>
            <person name="Moradas-Ferreira P."/>
        </authorList>
    </citation>
    <scope>NUCLEOTIDE SEQUENCE [LARGE SCALE GENOMIC DNA]</scope>
    <source>
        <strain evidence="2 3">ATCC 27448</strain>
    </source>
</reference>
<evidence type="ECO:0000313" key="2">
    <source>
        <dbReference type="EMBL" id="KIZ16413.1"/>
    </source>
</evidence>
<dbReference type="InterPro" id="IPR036689">
    <property type="entry name" value="ESAT-6-like_sf"/>
</dbReference>
<protein>
    <recommendedName>
        <fullName evidence="1">Outer membrane channel protein CpnT-like N-terminal domain-containing protein</fullName>
    </recommendedName>
</protein>
<dbReference type="Pfam" id="PF25547">
    <property type="entry name" value="WXG100_2"/>
    <property type="match status" value="1"/>
</dbReference>
<dbReference type="Proteomes" id="UP000032458">
    <property type="component" value="Unassembled WGS sequence"/>
</dbReference>
<organism evidence="2 3">
    <name type="scientific">Streptomyces natalensis ATCC 27448</name>
    <dbReference type="NCBI Taxonomy" id="1240678"/>
    <lineage>
        <taxon>Bacteria</taxon>
        <taxon>Bacillati</taxon>
        <taxon>Actinomycetota</taxon>
        <taxon>Actinomycetes</taxon>
        <taxon>Kitasatosporales</taxon>
        <taxon>Streptomycetaceae</taxon>
        <taxon>Streptomyces</taxon>
    </lineage>
</organism>
<dbReference type="SUPFAM" id="SSF140453">
    <property type="entry name" value="EsxAB dimer-like"/>
    <property type="match status" value="1"/>
</dbReference>
<evidence type="ECO:0000313" key="3">
    <source>
        <dbReference type="Proteomes" id="UP000032458"/>
    </source>
</evidence>
<dbReference type="Gene3D" id="1.10.287.1060">
    <property type="entry name" value="ESAT-6-like"/>
    <property type="match status" value="1"/>
</dbReference>
<feature type="domain" description="Outer membrane channel protein CpnT-like N-terminal" evidence="1">
    <location>
        <begin position="17"/>
        <end position="134"/>
    </location>
</feature>
<evidence type="ECO:0000259" key="1">
    <source>
        <dbReference type="Pfam" id="PF25547"/>
    </source>
</evidence>
<sequence>MALELPDAVVSFLDFIGIHWPNVNEDKVREFADHVRDFANKVEQSHQDATSSVEQLSEIYQGASYDALMAKWGQMSSSHMRELVTACHTVATALDAAAGVIVAMKGAAIAELVVLAVTFVADQAAAAFTFGLAEVAEAGIIAAARKATSYLEQQLEQYVIGQVIEAAITPLVEVVGNAVSGLVFKGAANALGVPAGGGAGQSFSVHPEELHARSQALTKHAETMEAHAAEFKSKLSGVSFA</sequence>
<proteinExistence type="predicted"/>
<dbReference type="InterPro" id="IPR057746">
    <property type="entry name" value="CpnT-like_N"/>
</dbReference>
<accession>A0A0D7CJN6</accession>
<comment type="caution">
    <text evidence="2">The sequence shown here is derived from an EMBL/GenBank/DDBJ whole genome shotgun (WGS) entry which is preliminary data.</text>
</comment>
<dbReference type="PATRIC" id="fig|1240678.4.peg.4321"/>
<keyword evidence="3" id="KW-1185">Reference proteome</keyword>
<gene>
    <name evidence="2" type="ORF">SNA_20445</name>
</gene>